<evidence type="ECO:0008006" key="5">
    <source>
        <dbReference type="Google" id="ProtNLM"/>
    </source>
</evidence>
<dbReference type="EMBL" id="KZ309484">
    <property type="protein sequence ID" value="KAG8238997.1"/>
    <property type="molecule type" value="Genomic_DNA"/>
</dbReference>
<dbReference type="AlphaFoldDB" id="A0A8K0KPR7"/>
<dbReference type="CDD" id="cd21965">
    <property type="entry name" value="Zn-C2H2_CALCOCO1_TAX1BP1_like"/>
    <property type="match status" value="1"/>
</dbReference>
<dbReference type="Proteomes" id="UP000792457">
    <property type="component" value="Unassembled WGS sequence"/>
</dbReference>
<reference evidence="3" key="2">
    <citation type="submission" date="2017-10" db="EMBL/GenBank/DDBJ databases">
        <title>Ladona fulva Genome sequencing and assembly.</title>
        <authorList>
            <person name="Murali S."/>
            <person name="Richards S."/>
            <person name="Bandaranaike D."/>
            <person name="Bellair M."/>
            <person name="Blankenburg K."/>
            <person name="Chao H."/>
            <person name="Dinh H."/>
            <person name="Doddapaneni H."/>
            <person name="Dugan-Rocha S."/>
            <person name="Elkadiri S."/>
            <person name="Gnanaolivu R."/>
            <person name="Hernandez B."/>
            <person name="Skinner E."/>
            <person name="Javaid M."/>
            <person name="Lee S."/>
            <person name="Li M."/>
            <person name="Ming W."/>
            <person name="Munidasa M."/>
            <person name="Muniz J."/>
            <person name="Nguyen L."/>
            <person name="Hughes D."/>
            <person name="Osuji N."/>
            <person name="Pu L.-L."/>
            <person name="Puazo M."/>
            <person name="Qu C."/>
            <person name="Quiroz J."/>
            <person name="Raj R."/>
            <person name="Weissenberger G."/>
            <person name="Xin Y."/>
            <person name="Zou X."/>
            <person name="Han Y."/>
            <person name="Worley K."/>
            <person name="Muzny D."/>
            <person name="Gibbs R."/>
        </authorList>
    </citation>
    <scope>NUCLEOTIDE SEQUENCE</scope>
    <source>
        <strain evidence="3">Sampled in the wild</strain>
    </source>
</reference>
<accession>A0A8K0KPR7</accession>
<sequence>MNASEDEIVIRKTHRLNEVVEVSGSHFALQVALQTMKERCQRLQQRLSFLEEENSRLKLSKSNGENNLESDGAIVSGSMKAQMEQMKEQLSQLKRQKSQLSHQIVMVVTENKQLWNRLSHMTKLNQSLGGHLTKISDTLNQHSSGSLGNSPKKVTSKGIDSKHIPSKTDTSNPSLSSKSKEGGKIGLKVNSGNDPPLKKDASDSSLEEISLKLLNSIQLEKTELENQYAQMVELNNDTSPSFNLNTMGLSFLYEDESQAVRQIKDHCKELEKMKLSLLEQQVALKNAVAKFKSLKDANFKHCLRCSGKLGTAKSKTEDDMTEMFRDKIPEKDKEEQKLEESWSEDIVIEKSENQTSQKELKSIVSPPTPQDLMHICPMCGMKWSYSTPFDVFQKHVTDHFPLNDNDFTSLENEFEGMP</sequence>
<dbReference type="OrthoDB" id="6105729at2759"/>
<feature type="coiled-coil region" evidence="1">
    <location>
        <begin position="214"/>
        <end position="280"/>
    </location>
</feature>
<feature type="coiled-coil region" evidence="1">
    <location>
        <begin position="33"/>
        <end position="103"/>
    </location>
</feature>
<gene>
    <name evidence="3" type="ORF">J437_LFUL005054</name>
</gene>
<proteinExistence type="predicted"/>
<organism evidence="3 4">
    <name type="scientific">Ladona fulva</name>
    <name type="common">Scarce chaser dragonfly</name>
    <name type="synonym">Libellula fulva</name>
    <dbReference type="NCBI Taxonomy" id="123851"/>
    <lineage>
        <taxon>Eukaryota</taxon>
        <taxon>Metazoa</taxon>
        <taxon>Ecdysozoa</taxon>
        <taxon>Arthropoda</taxon>
        <taxon>Hexapoda</taxon>
        <taxon>Insecta</taxon>
        <taxon>Pterygota</taxon>
        <taxon>Palaeoptera</taxon>
        <taxon>Odonata</taxon>
        <taxon>Epiprocta</taxon>
        <taxon>Anisoptera</taxon>
        <taxon>Libelluloidea</taxon>
        <taxon>Libellulidae</taxon>
        <taxon>Ladona</taxon>
    </lineage>
</organism>
<protein>
    <recommendedName>
        <fullName evidence="5">UBZ1-type domain-containing protein</fullName>
    </recommendedName>
</protein>
<feature type="region of interest" description="Disordered" evidence="2">
    <location>
        <begin position="136"/>
        <end position="203"/>
    </location>
</feature>
<keyword evidence="4" id="KW-1185">Reference proteome</keyword>
<evidence type="ECO:0000256" key="1">
    <source>
        <dbReference type="SAM" id="Coils"/>
    </source>
</evidence>
<feature type="compositionally biased region" description="Polar residues" evidence="2">
    <location>
        <begin position="136"/>
        <end position="153"/>
    </location>
</feature>
<comment type="caution">
    <text evidence="3">The sequence shown here is derived from an EMBL/GenBank/DDBJ whole genome shotgun (WGS) entry which is preliminary data.</text>
</comment>
<name>A0A8K0KPR7_LADFU</name>
<evidence type="ECO:0000313" key="3">
    <source>
        <dbReference type="EMBL" id="KAG8238997.1"/>
    </source>
</evidence>
<keyword evidence="1" id="KW-0175">Coiled coil</keyword>
<evidence type="ECO:0000313" key="4">
    <source>
        <dbReference type="Proteomes" id="UP000792457"/>
    </source>
</evidence>
<reference evidence="3" key="1">
    <citation type="submission" date="2013-04" db="EMBL/GenBank/DDBJ databases">
        <authorList>
            <person name="Qu J."/>
            <person name="Murali S.C."/>
            <person name="Bandaranaike D."/>
            <person name="Bellair M."/>
            <person name="Blankenburg K."/>
            <person name="Chao H."/>
            <person name="Dinh H."/>
            <person name="Doddapaneni H."/>
            <person name="Downs B."/>
            <person name="Dugan-Rocha S."/>
            <person name="Elkadiri S."/>
            <person name="Gnanaolivu R.D."/>
            <person name="Hernandez B."/>
            <person name="Javaid M."/>
            <person name="Jayaseelan J.C."/>
            <person name="Lee S."/>
            <person name="Li M."/>
            <person name="Ming W."/>
            <person name="Munidasa M."/>
            <person name="Muniz J."/>
            <person name="Nguyen L."/>
            <person name="Ongeri F."/>
            <person name="Osuji N."/>
            <person name="Pu L.-L."/>
            <person name="Puazo M."/>
            <person name="Qu C."/>
            <person name="Quiroz J."/>
            <person name="Raj R."/>
            <person name="Weissenberger G."/>
            <person name="Xin Y."/>
            <person name="Zou X."/>
            <person name="Han Y."/>
            <person name="Richards S."/>
            <person name="Worley K."/>
            <person name="Muzny D."/>
            <person name="Gibbs R."/>
        </authorList>
    </citation>
    <scope>NUCLEOTIDE SEQUENCE</scope>
    <source>
        <strain evidence="3">Sampled in the wild</strain>
    </source>
</reference>
<feature type="compositionally biased region" description="Polar residues" evidence="2">
    <location>
        <begin position="167"/>
        <end position="177"/>
    </location>
</feature>
<evidence type="ECO:0000256" key="2">
    <source>
        <dbReference type="SAM" id="MobiDB-lite"/>
    </source>
</evidence>